<dbReference type="EMBL" id="UYYF01004465">
    <property type="protein sequence ID" value="VDN04419.1"/>
    <property type="molecule type" value="Genomic_DNA"/>
</dbReference>
<keyword evidence="2" id="KW-1185">Reference proteome</keyword>
<evidence type="ECO:0000313" key="3">
    <source>
        <dbReference type="WBParaSite" id="TCLT_0000701501-mRNA-1"/>
    </source>
</evidence>
<evidence type="ECO:0000313" key="1">
    <source>
        <dbReference type="EMBL" id="VDN04419.1"/>
    </source>
</evidence>
<protein>
    <submittedName>
        <fullName evidence="3">L-ornithine N(5)-monooxygenase (NAD(P)H)</fullName>
    </submittedName>
</protein>
<accession>A0A0N5D2B2</accession>
<dbReference type="InterPro" id="IPR029731">
    <property type="entry name" value="OSGIN1/2"/>
</dbReference>
<dbReference type="OMA" id="ASWDIQT"/>
<dbReference type="Proteomes" id="UP000276776">
    <property type="component" value="Unassembled WGS sequence"/>
</dbReference>
<dbReference type="WBParaSite" id="TCLT_0000701501-mRNA-1">
    <property type="protein sequence ID" value="TCLT_0000701501-mRNA-1"/>
    <property type="gene ID" value="TCLT_0000701501"/>
</dbReference>
<dbReference type="OrthoDB" id="412005at2759"/>
<proteinExistence type="predicted"/>
<gene>
    <name evidence="1" type="ORF">TCLT_LOCUS7004</name>
</gene>
<dbReference type="InterPro" id="IPR036188">
    <property type="entry name" value="FAD/NAD-bd_sf"/>
</dbReference>
<dbReference type="PANTHER" id="PTHR15192">
    <property type="entry name" value="PROTEIN CBG05349"/>
    <property type="match status" value="1"/>
</dbReference>
<name>A0A0N5D2B2_THECL</name>
<dbReference type="SUPFAM" id="SSF51905">
    <property type="entry name" value="FAD/NAD(P)-binding domain"/>
    <property type="match status" value="1"/>
</dbReference>
<dbReference type="AlphaFoldDB" id="A0A0N5D2B2"/>
<sequence>MRQEYFLCRCKTGSKICSTLLSTSPVPKLDAEVIIIGNGPAGLSLSAFLSGWLPFYSPDDSPHPNEFIHDKLSEHNENSLFDQDFSWLDNSINIMNSGARPFSLLFDNLMRPSVDNINFRSSVLTWIYNPSRAISHLVIAETPLGGSWNHYDDNMISVSVDNLLDLPAFRIADWRDGSDLNRRLPASVYRKYLSDYAEVMLINKQFTVGFRVEQIKVKCCTSNCKEQYWEVLGTKNNKLVLLKCKKVVLACGKNRDRLLGVKGELEGNRIVYNLRDLKQMLASSATFFPLKRKVIVVGDGISAADSVLHCLNSNISVLHVIRRVDEQLQFTKLSRLNVSIYPEYARVFNLMTGRCRDSLYTKITCATVESVNEGSVLIKTAQGTSTEHFEILCICIGKESDLSMLADKYTFQDYYCNEDSSLFCIGSLAEDHFVRYLIGGAMEVARSLMYSC</sequence>
<reference evidence="1 2" key="2">
    <citation type="submission" date="2018-11" db="EMBL/GenBank/DDBJ databases">
        <authorList>
            <consortium name="Pathogen Informatics"/>
        </authorList>
    </citation>
    <scope>NUCLEOTIDE SEQUENCE [LARGE SCALE GENOMIC DNA]</scope>
</reference>
<dbReference type="PANTHER" id="PTHR15192:SF8">
    <property type="entry name" value="FAD_NAD(P)-BINDING DOMAIN-CONTAINING PROTEIN"/>
    <property type="match status" value="1"/>
</dbReference>
<evidence type="ECO:0000313" key="2">
    <source>
        <dbReference type="Proteomes" id="UP000276776"/>
    </source>
</evidence>
<dbReference type="Gene3D" id="3.50.50.60">
    <property type="entry name" value="FAD/NAD(P)-binding domain"/>
    <property type="match status" value="1"/>
</dbReference>
<dbReference type="STRING" id="103827.A0A0N5D2B2"/>
<organism evidence="3">
    <name type="scientific">Thelazia callipaeda</name>
    <name type="common">Oriental eyeworm</name>
    <name type="synonym">Parasitic nematode</name>
    <dbReference type="NCBI Taxonomy" id="103827"/>
    <lineage>
        <taxon>Eukaryota</taxon>
        <taxon>Metazoa</taxon>
        <taxon>Ecdysozoa</taxon>
        <taxon>Nematoda</taxon>
        <taxon>Chromadorea</taxon>
        <taxon>Rhabditida</taxon>
        <taxon>Spirurina</taxon>
        <taxon>Spiruromorpha</taxon>
        <taxon>Thelazioidea</taxon>
        <taxon>Thelaziidae</taxon>
        <taxon>Thelazia</taxon>
    </lineage>
</organism>
<reference evidence="3" key="1">
    <citation type="submission" date="2017-02" db="UniProtKB">
        <authorList>
            <consortium name="WormBaseParasite"/>
        </authorList>
    </citation>
    <scope>IDENTIFICATION</scope>
</reference>